<dbReference type="Pfam" id="PF03732">
    <property type="entry name" value="Retrotrans_gag"/>
    <property type="match status" value="1"/>
</dbReference>
<gene>
    <name evidence="2" type="ORF">LWI28_021462</name>
</gene>
<dbReference type="EMBL" id="JAJSOW010000003">
    <property type="protein sequence ID" value="KAI9196148.1"/>
    <property type="molecule type" value="Genomic_DNA"/>
</dbReference>
<protein>
    <recommendedName>
        <fullName evidence="1">Retrotransposon gag domain-containing protein</fullName>
    </recommendedName>
</protein>
<dbReference type="AlphaFoldDB" id="A0AAD5JDS6"/>
<dbReference type="Proteomes" id="UP001064489">
    <property type="component" value="Chromosome 1"/>
</dbReference>
<feature type="domain" description="Retrotransposon gag" evidence="1">
    <location>
        <begin position="109"/>
        <end position="200"/>
    </location>
</feature>
<keyword evidence="3" id="KW-1185">Reference proteome</keyword>
<evidence type="ECO:0000313" key="3">
    <source>
        <dbReference type="Proteomes" id="UP001064489"/>
    </source>
</evidence>
<accession>A0AAD5JDS6</accession>
<reference evidence="2" key="1">
    <citation type="journal article" date="2022" name="Plant J.">
        <title>Strategies of tolerance reflected in two North American maple genomes.</title>
        <authorList>
            <person name="McEvoy S.L."/>
            <person name="Sezen U.U."/>
            <person name="Trouern-Trend A."/>
            <person name="McMahon S.M."/>
            <person name="Schaberg P.G."/>
            <person name="Yang J."/>
            <person name="Wegrzyn J.L."/>
            <person name="Swenson N.G."/>
        </authorList>
    </citation>
    <scope>NUCLEOTIDE SEQUENCE</scope>
    <source>
        <strain evidence="2">91603</strain>
    </source>
</reference>
<evidence type="ECO:0000259" key="1">
    <source>
        <dbReference type="Pfam" id="PF03732"/>
    </source>
</evidence>
<dbReference type="PANTHER" id="PTHR33223:SF11">
    <property type="entry name" value="ELEMENT PROTEIN, PUTATIVE-RELATED"/>
    <property type="match status" value="1"/>
</dbReference>
<name>A0AAD5JDS6_ACENE</name>
<dbReference type="InterPro" id="IPR005162">
    <property type="entry name" value="Retrotrans_gag_dom"/>
</dbReference>
<reference evidence="2" key="2">
    <citation type="submission" date="2023-02" db="EMBL/GenBank/DDBJ databases">
        <authorList>
            <person name="Swenson N.G."/>
            <person name="Wegrzyn J.L."/>
            <person name="Mcevoy S.L."/>
        </authorList>
    </citation>
    <scope>NUCLEOTIDE SEQUENCE</scope>
    <source>
        <strain evidence="2">91603</strain>
        <tissue evidence="2">Leaf</tissue>
    </source>
</reference>
<organism evidence="2 3">
    <name type="scientific">Acer negundo</name>
    <name type="common">Box elder</name>
    <dbReference type="NCBI Taxonomy" id="4023"/>
    <lineage>
        <taxon>Eukaryota</taxon>
        <taxon>Viridiplantae</taxon>
        <taxon>Streptophyta</taxon>
        <taxon>Embryophyta</taxon>
        <taxon>Tracheophyta</taxon>
        <taxon>Spermatophyta</taxon>
        <taxon>Magnoliopsida</taxon>
        <taxon>eudicotyledons</taxon>
        <taxon>Gunneridae</taxon>
        <taxon>Pentapetalae</taxon>
        <taxon>rosids</taxon>
        <taxon>malvids</taxon>
        <taxon>Sapindales</taxon>
        <taxon>Sapindaceae</taxon>
        <taxon>Hippocastanoideae</taxon>
        <taxon>Acereae</taxon>
        <taxon>Acer</taxon>
    </lineage>
</organism>
<dbReference type="PANTHER" id="PTHR33223">
    <property type="entry name" value="CCHC-TYPE DOMAIN-CONTAINING PROTEIN"/>
    <property type="match status" value="1"/>
</dbReference>
<sequence>MGGRNAPNQNEQQAHEHKGNVHGEEQLGLTMGECTLPFVGNVPTAIVLDDVARQYELKNMHIGLLPSFSGRVTEDCLQFIKQYGATLETFPMMARQAVLTREQLHLRCFQYCLKDVTMTWYMNLRPGSLVTRGQVCKVFFNKYFLSQKANDLRLKIASFVEEEGETFHEAWERFNLLLAQMPTHTYHPELKVNSIYSGLSPIIQMLVDNACGGMIADKRVVEAYDILEKISQNSQQRTSHVRRGGRIDVGLRNHPNLSWSNNNHLEASNYQGSNTNYQGGNTNYQGGNNNQGYQIRGYNRFNQRGPRNINHWESFNNYPPNHFNSQAPPNQTKDTSLEEIVSTVIKMVGIGSEALKNTLHASEQRMTTYMQSNDQRANSHGASLKKMETQLAQIFDAMVKKKGKASSTDEHINLLEVVKLGVEEVIEEETILNQDKILDTSSEENVKSVVEVTHNEDGRSGIDFLVKLSNPGIS</sequence>
<proteinExistence type="predicted"/>
<evidence type="ECO:0000313" key="2">
    <source>
        <dbReference type="EMBL" id="KAI9196148.1"/>
    </source>
</evidence>
<comment type="caution">
    <text evidence="2">The sequence shown here is derived from an EMBL/GenBank/DDBJ whole genome shotgun (WGS) entry which is preliminary data.</text>
</comment>